<feature type="disulfide bond" description="Redox-active" evidence="2">
    <location>
        <begin position="11"/>
        <end position="14"/>
    </location>
</feature>
<feature type="domain" description="Thioredoxin-like fold" evidence="3">
    <location>
        <begin position="3"/>
        <end position="77"/>
    </location>
</feature>
<feature type="active site" description="Nucleophile" evidence="1">
    <location>
        <position position="14"/>
    </location>
</feature>
<dbReference type="NCBIfam" id="TIGR00412">
    <property type="entry name" value="redox_disulf_2"/>
    <property type="match status" value="1"/>
</dbReference>
<organism evidence="4">
    <name type="scientific">Alcaligenes faecalis</name>
    <dbReference type="NCBI Taxonomy" id="511"/>
    <lineage>
        <taxon>Bacteria</taxon>
        <taxon>Pseudomonadati</taxon>
        <taxon>Pseudomonadota</taxon>
        <taxon>Betaproteobacteria</taxon>
        <taxon>Burkholderiales</taxon>
        <taxon>Alcaligenaceae</taxon>
        <taxon>Alcaligenes</taxon>
    </lineage>
</organism>
<keyword evidence="2" id="KW-1015">Disulfide bond</keyword>
<dbReference type="PIRSF" id="PIRSF037031">
    <property type="entry name" value="Redox_disulphide_2"/>
    <property type="match status" value="1"/>
</dbReference>
<evidence type="ECO:0000256" key="1">
    <source>
        <dbReference type="PIRSR" id="PIRSR037031-50"/>
    </source>
</evidence>
<keyword evidence="2" id="KW-0676">Redox-active center</keyword>
<feature type="active site" description="Nucleophile" evidence="1">
    <location>
        <position position="11"/>
    </location>
</feature>
<dbReference type="Gene3D" id="3.40.30.10">
    <property type="entry name" value="Glutaredoxin"/>
    <property type="match status" value="1"/>
</dbReference>
<dbReference type="InterPro" id="IPR005243">
    <property type="entry name" value="THIRX-like_proc"/>
</dbReference>
<protein>
    <submittedName>
        <fullName evidence="4">Thioredoxin</fullName>
    </submittedName>
</protein>
<proteinExistence type="predicted"/>
<dbReference type="SUPFAM" id="SSF52833">
    <property type="entry name" value="Thioredoxin-like"/>
    <property type="match status" value="1"/>
</dbReference>
<evidence type="ECO:0000259" key="3">
    <source>
        <dbReference type="Pfam" id="PF13192"/>
    </source>
</evidence>
<dbReference type="AlphaFoldDB" id="Q6WB45"/>
<dbReference type="EMBL" id="AY297781">
    <property type="protein sequence ID" value="AAS45101.1"/>
    <property type="molecule type" value="Genomic_DNA"/>
</dbReference>
<dbReference type="PANTHER" id="PTHR36450:SF1">
    <property type="entry name" value="THIOREDOXIN"/>
    <property type="match status" value="1"/>
</dbReference>
<reference evidence="4" key="1">
    <citation type="submission" date="2003-04" db="EMBL/GenBank/DDBJ databases">
        <title>Genes for Arsenite Oxidation from Alcaligenes faecalis.</title>
        <authorList>
            <person name="Silver S."/>
            <person name="Phung L.T."/>
            <person name="Malo B.J."/>
        </authorList>
    </citation>
    <scope>NUCLEOTIDE SEQUENCE</scope>
    <source>
        <strain evidence="4">NCIB 8687</strain>
    </source>
</reference>
<dbReference type="Pfam" id="PF13192">
    <property type="entry name" value="Thioredoxin_3"/>
    <property type="match status" value="1"/>
</dbReference>
<dbReference type="InterPro" id="IPR036249">
    <property type="entry name" value="Thioredoxin-like_sf"/>
</dbReference>
<evidence type="ECO:0000256" key="2">
    <source>
        <dbReference type="PIRSR" id="PIRSR037031-51"/>
    </source>
</evidence>
<evidence type="ECO:0000313" key="4">
    <source>
        <dbReference type="EMBL" id="AAS45101.1"/>
    </source>
</evidence>
<dbReference type="PANTHER" id="PTHR36450">
    <property type="entry name" value="THIOREDOXIN"/>
    <property type="match status" value="1"/>
</dbReference>
<accession>Q6WB45</accession>
<sequence>MKTIEVLGTGCSKCITTAKTIEQVAAELGQHVSVEKVTDLERIMAYKVMATPAVAIDGKLVHTGSIPDREKISNWLQG</sequence>
<name>Q6WB45_ALCFA</name>
<dbReference type="InterPro" id="IPR012336">
    <property type="entry name" value="Thioredoxin-like_fold"/>
</dbReference>